<feature type="transmembrane region" description="Helical" evidence="1">
    <location>
        <begin position="306"/>
        <end position="328"/>
    </location>
</feature>
<name>A0A178MKG5_9PROT</name>
<evidence type="ECO:0000256" key="1">
    <source>
        <dbReference type="SAM" id="Phobius"/>
    </source>
</evidence>
<accession>A0A178MKG5</accession>
<feature type="transmembrane region" description="Helical" evidence="1">
    <location>
        <begin position="138"/>
        <end position="160"/>
    </location>
</feature>
<feature type="transmembrane region" description="Helical" evidence="1">
    <location>
        <begin position="102"/>
        <end position="126"/>
    </location>
</feature>
<feature type="transmembrane region" description="Helical" evidence="1">
    <location>
        <begin position="225"/>
        <end position="243"/>
    </location>
</feature>
<feature type="transmembrane region" description="Helical" evidence="1">
    <location>
        <begin position="190"/>
        <end position="213"/>
    </location>
</feature>
<dbReference type="OrthoDB" id="7360830at2"/>
<feature type="transmembrane region" description="Helical" evidence="1">
    <location>
        <begin position="275"/>
        <end position="294"/>
    </location>
</feature>
<protein>
    <recommendedName>
        <fullName evidence="4">Glycosyltransferase RgtA/B/C/D-like domain-containing protein</fullName>
    </recommendedName>
</protein>
<organism evidence="2 3">
    <name type="scientific">Paramagnetospirillum marisnigri</name>
    <dbReference type="NCBI Taxonomy" id="1285242"/>
    <lineage>
        <taxon>Bacteria</taxon>
        <taxon>Pseudomonadati</taxon>
        <taxon>Pseudomonadota</taxon>
        <taxon>Alphaproteobacteria</taxon>
        <taxon>Rhodospirillales</taxon>
        <taxon>Magnetospirillaceae</taxon>
        <taxon>Paramagnetospirillum</taxon>
    </lineage>
</organism>
<comment type="caution">
    <text evidence="2">The sequence shown here is derived from an EMBL/GenBank/DDBJ whole genome shotgun (WGS) entry which is preliminary data.</text>
</comment>
<dbReference type="Proteomes" id="UP000078428">
    <property type="component" value="Unassembled WGS sequence"/>
</dbReference>
<dbReference type="STRING" id="1285242.A6A04_03365"/>
<keyword evidence="3" id="KW-1185">Reference proteome</keyword>
<dbReference type="RefSeq" id="WP_068493531.1">
    <property type="nucleotide sequence ID" value="NZ_LWQT01000066.1"/>
</dbReference>
<evidence type="ECO:0000313" key="3">
    <source>
        <dbReference type="Proteomes" id="UP000078428"/>
    </source>
</evidence>
<sequence length="499" mass="52801">MASPFPGLKATERLGLAAIGLALALMAIRLATTLFTPEPTQVLTSGAEFESLYVVWKVVHGLPAYADQTRIPFAGTYYNWAYYALYGGIAKAAIALFGLSDFWIPLICKLVTITGVATGLGLCLSLGRRLVGPLPRGLDLTVASLWLLVFLGPLMGFWAMSTAPDIWALTLDAASVLGFIALYDRSPRRAVLLFIALAYLAWSFKQVFVYSMGGVGLYLLLRRDWLGAALLALGMPALWAATLGLGSPDFARMVFFGGSQIQLVPAQFLRNAANFAVKSAPLILGALAVAALLLRQGWREVLERPVLAVPLLGGLVAAVLAGTASAKLGAAENYFFTLSFHLALFLAAGLAAMARAGTVTRPVRAALALGWLLTGLALTAPFLGISGTPTVRQMHHAQVSTARCIGPQPGPVYVASAALALPWLVPSDPAFVLHWNYPLDHKAGVVMEGGGVEGLVASGYFATLVLNQGEDAVFGTPIGLRYTAGKICNGMVIHHRKEG</sequence>
<gene>
    <name evidence="2" type="ORF">A6A04_03365</name>
</gene>
<keyword evidence="1" id="KW-0812">Transmembrane</keyword>
<feature type="transmembrane region" description="Helical" evidence="1">
    <location>
        <begin position="365"/>
        <end position="385"/>
    </location>
</feature>
<feature type="transmembrane region" description="Helical" evidence="1">
    <location>
        <begin position="166"/>
        <end position="183"/>
    </location>
</feature>
<keyword evidence="1" id="KW-1133">Transmembrane helix</keyword>
<dbReference type="AlphaFoldDB" id="A0A178MKG5"/>
<proteinExistence type="predicted"/>
<reference evidence="2 3" key="1">
    <citation type="submission" date="2016-04" db="EMBL/GenBank/DDBJ databases">
        <title>Draft genome sequence of freshwater magnetotactic bacteria Magnetospirillum marisnigri SP-1 and Magnetospirillum moscoviense BB-1.</title>
        <authorList>
            <person name="Koziaeva V."/>
            <person name="Dziuba M.V."/>
            <person name="Ivanov T.M."/>
            <person name="Kuznetsov B."/>
            <person name="Grouzdev D.S."/>
        </authorList>
    </citation>
    <scope>NUCLEOTIDE SEQUENCE [LARGE SCALE GENOMIC DNA]</scope>
    <source>
        <strain evidence="2 3">SP-1</strain>
    </source>
</reference>
<dbReference type="EMBL" id="LWQT01000066">
    <property type="protein sequence ID" value="OAN49166.1"/>
    <property type="molecule type" value="Genomic_DNA"/>
</dbReference>
<evidence type="ECO:0000313" key="2">
    <source>
        <dbReference type="EMBL" id="OAN49166.1"/>
    </source>
</evidence>
<feature type="transmembrane region" description="Helical" evidence="1">
    <location>
        <begin position="334"/>
        <end position="353"/>
    </location>
</feature>
<evidence type="ECO:0008006" key="4">
    <source>
        <dbReference type="Google" id="ProtNLM"/>
    </source>
</evidence>
<keyword evidence="1" id="KW-0472">Membrane</keyword>